<dbReference type="InterPro" id="IPR020846">
    <property type="entry name" value="MFS_dom"/>
</dbReference>
<dbReference type="PANTHER" id="PTHR42718">
    <property type="entry name" value="MAJOR FACILITATOR SUPERFAMILY MULTIDRUG TRANSPORTER MFSC"/>
    <property type="match status" value="1"/>
</dbReference>
<comment type="caution">
    <text evidence="9">The sequence shown here is derived from an EMBL/GenBank/DDBJ whole genome shotgun (WGS) entry which is preliminary data.</text>
</comment>
<keyword evidence="3 7" id="KW-0812">Transmembrane</keyword>
<dbReference type="Proteomes" id="UP001550628">
    <property type="component" value="Unassembled WGS sequence"/>
</dbReference>
<evidence type="ECO:0000256" key="1">
    <source>
        <dbReference type="ARBA" id="ARBA00004651"/>
    </source>
</evidence>
<feature type="transmembrane region" description="Helical" evidence="7">
    <location>
        <begin position="184"/>
        <end position="206"/>
    </location>
</feature>
<dbReference type="InterPro" id="IPR011701">
    <property type="entry name" value="MFS"/>
</dbReference>
<keyword evidence="2" id="KW-0813">Transport</keyword>
<organism evidence="9 10">
    <name type="scientific">Nocardia rhamnosiphila</name>
    <dbReference type="NCBI Taxonomy" id="426716"/>
    <lineage>
        <taxon>Bacteria</taxon>
        <taxon>Bacillati</taxon>
        <taxon>Actinomycetota</taxon>
        <taxon>Actinomycetes</taxon>
        <taxon>Mycobacteriales</taxon>
        <taxon>Nocardiaceae</taxon>
        <taxon>Nocardia</taxon>
    </lineage>
</organism>
<feature type="transmembrane region" description="Helical" evidence="7">
    <location>
        <begin position="120"/>
        <end position="143"/>
    </location>
</feature>
<evidence type="ECO:0000256" key="3">
    <source>
        <dbReference type="ARBA" id="ARBA00022692"/>
    </source>
</evidence>
<evidence type="ECO:0000256" key="6">
    <source>
        <dbReference type="SAM" id="MobiDB-lite"/>
    </source>
</evidence>
<dbReference type="SUPFAM" id="SSF103473">
    <property type="entry name" value="MFS general substrate transporter"/>
    <property type="match status" value="1"/>
</dbReference>
<feature type="transmembrane region" description="Helical" evidence="7">
    <location>
        <begin position="319"/>
        <end position="337"/>
    </location>
</feature>
<proteinExistence type="predicted"/>
<evidence type="ECO:0000256" key="5">
    <source>
        <dbReference type="ARBA" id="ARBA00023136"/>
    </source>
</evidence>
<keyword evidence="4 7" id="KW-1133">Transmembrane helix</keyword>
<comment type="subcellular location">
    <subcellularLocation>
        <location evidence="1">Cell membrane</location>
        <topology evidence="1">Multi-pass membrane protein</topology>
    </subcellularLocation>
</comment>
<evidence type="ECO:0000256" key="2">
    <source>
        <dbReference type="ARBA" id="ARBA00022448"/>
    </source>
</evidence>
<feature type="transmembrane region" description="Helical" evidence="7">
    <location>
        <begin position="379"/>
        <end position="400"/>
    </location>
</feature>
<feature type="transmembrane region" description="Helical" evidence="7">
    <location>
        <begin position="241"/>
        <end position="264"/>
    </location>
</feature>
<dbReference type="Gene3D" id="1.20.1250.20">
    <property type="entry name" value="MFS general substrate transporter like domains"/>
    <property type="match status" value="1"/>
</dbReference>
<feature type="transmembrane region" description="Helical" evidence="7">
    <location>
        <begin position="96"/>
        <end position="114"/>
    </location>
</feature>
<feature type="transmembrane region" description="Helical" evidence="7">
    <location>
        <begin position="420"/>
        <end position="439"/>
    </location>
</feature>
<reference evidence="9 10" key="1">
    <citation type="submission" date="2024-06" db="EMBL/GenBank/DDBJ databases">
        <title>The Natural Products Discovery Center: Release of the First 8490 Sequenced Strains for Exploring Actinobacteria Biosynthetic Diversity.</title>
        <authorList>
            <person name="Kalkreuter E."/>
            <person name="Kautsar S.A."/>
            <person name="Yang D."/>
            <person name="Bader C.D."/>
            <person name="Teijaro C.N."/>
            <person name="Fluegel L."/>
            <person name="Davis C.M."/>
            <person name="Simpson J.R."/>
            <person name="Lauterbach L."/>
            <person name="Steele A.D."/>
            <person name="Gui C."/>
            <person name="Meng S."/>
            <person name="Li G."/>
            <person name="Viehrig K."/>
            <person name="Ye F."/>
            <person name="Su P."/>
            <person name="Kiefer A.F."/>
            <person name="Nichols A."/>
            <person name="Cepeda A.J."/>
            <person name="Yan W."/>
            <person name="Fan B."/>
            <person name="Jiang Y."/>
            <person name="Adhikari A."/>
            <person name="Zheng C.-J."/>
            <person name="Schuster L."/>
            <person name="Cowan T.M."/>
            <person name="Smanski M.J."/>
            <person name="Chevrette M.G."/>
            <person name="De Carvalho L.P.S."/>
            <person name="Shen B."/>
        </authorList>
    </citation>
    <scope>NUCLEOTIDE SEQUENCE [LARGE SCALE GENOMIC DNA]</scope>
    <source>
        <strain evidence="9 10">NPDC019708</strain>
    </source>
</reference>
<dbReference type="InterPro" id="IPR005829">
    <property type="entry name" value="Sugar_transporter_CS"/>
</dbReference>
<evidence type="ECO:0000256" key="7">
    <source>
        <dbReference type="SAM" id="Phobius"/>
    </source>
</evidence>
<dbReference type="EMBL" id="JBEYBF010000004">
    <property type="protein sequence ID" value="MEU1951763.1"/>
    <property type="molecule type" value="Genomic_DNA"/>
</dbReference>
<evidence type="ECO:0000313" key="10">
    <source>
        <dbReference type="Proteomes" id="UP001550628"/>
    </source>
</evidence>
<protein>
    <submittedName>
        <fullName evidence="9">MFS transporter</fullName>
    </submittedName>
</protein>
<gene>
    <name evidence="9" type="ORF">ABZ510_07855</name>
</gene>
<accession>A0ABV2WLL8</accession>
<dbReference type="PROSITE" id="PS50850">
    <property type="entry name" value="MFS"/>
    <property type="match status" value="1"/>
</dbReference>
<evidence type="ECO:0000256" key="4">
    <source>
        <dbReference type="ARBA" id="ARBA00022989"/>
    </source>
</evidence>
<dbReference type="Pfam" id="PF07690">
    <property type="entry name" value="MFS_1"/>
    <property type="match status" value="1"/>
</dbReference>
<dbReference type="InterPro" id="IPR036259">
    <property type="entry name" value="MFS_trans_sf"/>
</dbReference>
<feature type="transmembrane region" description="Helical" evidence="7">
    <location>
        <begin position="29"/>
        <end position="56"/>
    </location>
</feature>
<dbReference type="Gene3D" id="1.20.1720.10">
    <property type="entry name" value="Multidrug resistance protein D"/>
    <property type="match status" value="1"/>
</dbReference>
<feature type="transmembrane region" description="Helical" evidence="7">
    <location>
        <begin position="494"/>
        <end position="514"/>
    </location>
</feature>
<evidence type="ECO:0000259" key="8">
    <source>
        <dbReference type="PROSITE" id="PS50850"/>
    </source>
</evidence>
<feature type="transmembrane region" description="Helical" evidence="7">
    <location>
        <begin position="68"/>
        <end position="89"/>
    </location>
</feature>
<dbReference type="RefSeq" id="WP_356953731.1">
    <property type="nucleotide sequence ID" value="NZ_JBEXYG010000002.1"/>
</dbReference>
<dbReference type="PANTHER" id="PTHR42718:SF9">
    <property type="entry name" value="MAJOR FACILITATOR SUPERFAMILY MULTIDRUG TRANSPORTER MFSC"/>
    <property type="match status" value="1"/>
</dbReference>
<name>A0ABV2WLL8_9NOCA</name>
<dbReference type="PROSITE" id="PS00216">
    <property type="entry name" value="SUGAR_TRANSPORT_1"/>
    <property type="match status" value="1"/>
</dbReference>
<feature type="transmembrane region" description="Helical" evidence="7">
    <location>
        <begin position="155"/>
        <end position="178"/>
    </location>
</feature>
<feature type="domain" description="Major facilitator superfamily (MFS) profile" evidence="8">
    <location>
        <begin position="31"/>
        <end position="518"/>
    </location>
</feature>
<dbReference type="CDD" id="cd17321">
    <property type="entry name" value="MFS_MMR_MDR_like"/>
    <property type="match status" value="1"/>
</dbReference>
<keyword evidence="5 7" id="KW-0472">Membrane</keyword>
<keyword evidence="10" id="KW-1185">Reference proteome</keyword>
<feature type="region of interest" description="Disordered" evidence="6">
    <location>
        <begin position="1"/>
        <end position="20"/>
    </location>
</feature>
<feature type="transmembrane region" description="Helical" evidence="7">
    <location>
        <begin position="349"/>
        <end position="367"/>
    </location>
</feature>
<sequence>MSQSESAIRDDSRTAPTPAIADSGPRSRWWVLAVVCVGTMMTFVNVSSTIGGLAIIQSDLHAGSAAAVWISSAYSLVVASLVLGAGTLADLVGRRLVFTTGAILFAVGSATAFASHSTSALIAAQVVMGVGGAMVLPAGLAIVSHAFADHERTEAISIWAGSSGLGLAVGPLVAGALLDTFSWHSIYMINVVLGAIAVLGAVTLVAESRQPGRTLDPVGIALGTLAVGALTYAVIEGGASGYTAGHILVAYAVLAVSLVGFVWYEARHPDPMLDVTLFRSASFSAVMAGAAITMFAFTGTALVTVLYLQHVQETTPLGAGIRLLVMFVPFILVSALAGRLVHRTGFKTMLTLGLLVMAAGVFALLAAPPEPGFARVWPGLLLVGIGSGMLVAPSTAAAVISVPLHQAGMASAAVNMFRQVGNVLGASILGTILTTRFATELAGDLHRQNLPDETVGKIVEAAGEGDSSTASLPAALADRITAAVHEAFTSADHLALTAAGAVLLVTALPVLAFVRQRPAHIAAD</sequence>
<feature type="transmembrane region" description="Helical" evidence="7">
    <location>
        <begin position="218"/>
        <end position="235"/>
    </location>
</feature>
<evidence type="ECO:0000313" key="9">
    <source>
        <dbReference type="EMBL" id="MEU1951763.1"/>
    </source>
</evidence>
<feature type="transmembrane region" description="Helical" evidence="7">
    <location>
        <begin position="285"/>
        <end position="307"/>
    </location>
</feature>